<name>A0A2P2QDN8_RHIMU</name>
<protein>
    <submittedName>
        <fullName evidence="1">Uncharacterized protein</fullName>
    </submittedName>
</protein>
<organism evidence="1">
    <name type="scientific">Rhizophora mucronata</name>
    <name type="common">Asiatic mangrove</name>
    <dbReference type="NCBI Taxonomy" id="61149"/>
    <lineage>
        <taxon>Eukaryota</taxon>
        <taxon>Viridiplantae</taxon>
        <taxon>Streptophyta</taxon>
        <taxon>Embryophyta</taxon>
        <taxon>Tracheophyta</taxon>
        <taxon>Spermatophyta</taxon>
        <taxon>Magnoliopsida</taxon>
        <taxon>eudicotyledons</taxon>
        <taxon>Gunneridae</taxon>
        <taxon>Pentapetalae</taxon>
        <taxon>rosids</taxon>
        <taxon>fabids</taxon>
        <taxon>Malpighiales</taxon>
        <taxon>Rhizophoraceae</taxon>
        <taxon>Rhizophora</taxon>
    </lineage>
</organism>
<dbReference type="EMBL" id="GGEC01084530">
    <property type="protein sequence ID" value="MBX65014.1"/>
    <property type="molecule type" value="Transcribed_RNA"/>
</dbReference>
<evidence type="ECO:0000313" key="1">
    <source>
        <dbReference type="EMBL" id="MBX65014.1"/>
    </source>
</evidence>
<accession>A0A2P2QDN8</accession>
<sequence>MICGFLNDPCMWVVYLLVGKQHHMPNNVTCFWLNHRLIKADVDILINRSLLQAQ</sequence>
<reference evidence="1" key="1">
    <citation type="submission" date="2018-02" db="EMBL/GenBank/DDBJ databases">
        <title>Rhizophora mucronata_Transcriptome.</title>
        <authorList>
            <person name="Meera S.P."/>
            <person name="Sreeshan A."/>
            <person name="Augustine A."/>
        </authorList>
    </citation>
    <scope>NUCLEOTIDE SEQUENCE</scope>
    <source>
        <tissue evidence="1">Leaf</tissue>
    </source>
</reference>
<proteinExistence type="predicted"/>
<dbReference type="AlphaFoldDB" id="A0A2P2QDN8"/>